<sequence>MALSRRPYSYSKMDKEDPEEVIRRRAQFLIYKVLEKANSPRKILRLRIRITKLKVKIGNRLRRLRKRIMLSVSAVKVGIHGHFTSQVKTWKRIYSKGRQTLTSIPYIIK</sequence>
<protein>
    <submittedName>
        <fullName evidence="1">Uncharacterized protein</fullName>
    </submittedName>
</protein>
<proteinExistence type="predicted"/>
<comment type="caution">
    <text evidence="1">The sequence shown here is derived from an EMBL/GenBank/DDBJ whole genome shotgun (WGS) entry which is preliminary data.</text>
</comment>
<dbReference type="OrthoDB" id="1909082at2759"/>
<evidence type="ECO:0000313" key="2">
    <source>
        <dbReference type="Proteomes" id="UP000447434"/>
    </source>
</evidence>
<dbReference type="EMBL" id="WOCE01000015">
    <property type="protein sequence ID" value="KAE9599060.1"/>
    <property type="molecule type" value="Genomic_DNA"/>
</dbReference>
<accession>A0A6A5PFF3</accession>
<dbReference type="Proteomes" id="UP000447434">
    <property type="component" value="Chromosome 15"/>
</dbReference>
<name>A0A6A5PFF3_LUPAL</name>
<dbReference type="PANTHER" id="PTHR35687:SF1">
    <property type="entry name" value="OS07G0516700 PROTEIN"/>
    <property type="match status" value="1"/>
</dbReference>
<evidence type="ECO:0000313" key="1">
    <source>
        <dbReference type="EMBL" id="KAE9599060.1"/>
    </source>
</evidence>
<dbReference type="AlphaFoldDB" id="A0A6A5PFF3"/>
<reference evidence="2" key="1">
    <citation type="journal article" date="2020" name="Nat. Commun.">
        <title>Genome sequence of the cluster root forming white lupin.</title>
        <authorList>
            <person name="Hufnagel B."/>
            <person name="Marques A."/>
            <person name="Soriano A."/>
            <person name="Marques L."/>
            <person name="Divol F."/>
            <person name="Doumas P."/>
            <person name="Sallet E."/>
            <person name="Mancinotti D."/>
            <person name="Carrere S."/>
            <person name="Marande W."/>
            <person name="Arribat S."/>
            <person name="Keller J."/>
            <person name="Huneau C."/>
            <person name="Blein T."/>
            <person name="Aime D."/>
            <person name="Laguerre M."/>
            <person name="Taylor J."/>
            <person name="Schubert V."/>
            <person name="Nelson M."/>
            <person name="Geu-Flores F."/>
            <person name="Crespi M."/>
            <person name="Gallardo-Guerrero K."/>
            <person name="Delaux P.-M."/>
            <person name="Salse J."/>
            <person name="Berges H."/>
            <person name="Guyot R."/>
            <person name="Gouzy J."/>
            <person name="Peret B."/>
        </authorList>
    </citation>
    <scope>NUCLEOTIDE SEQUENCE [LARGE SCALE GENOMIC DNA]</scope>
    <source>
        <strain evidence="2">cv. Amiga</strain>
    </source>
</reference>
<organism evidence="1 2">
    <name type="scientific">Lupinus albus</name>
    <name type="common">White lupine</name>
    <name type="synonym">Lupinus termis</name>
    <dbReference type="NCBI Taxonomy" id="3870"/>
    <lineage>
        <taxon>Eukaryota</taxon>
        <taxon>Viridiplantae</taxon>
        <taxon>Streptophyta</taxon>
        <taxon>Embryophyta</taxon>
        <taxon>Tracheophyta</taxon>
        <taxon>Spermatophyta</taxon>
        <taxon>Magnoliopsida</taxon>
        <taxon>eudicotyledons</taxon>
        <taxon>Gunneridae</taxon>
        <taxon>Pentapetalae</taxon>
        <taxon>rosids</taxon>
        <taxon>fabids</taxon>
        <taxon>Fabales</taxon>
        <taxon>Fabaceae</taxon>
        <taxon>Papilionoideae</taxon>
        <taxon>50 kb inversion clade</taxon>
        <taxon>genistoids sensu lato</taxon>
        <taxon>core genistoids</taxon>
        <taxon>Genisteae</taxon>
        <taxon>Lupinus</taxon>
    </lineage>
</organism>
<gene>
    <name evidence="1" type="ORF">Lalb_Chr15g0087551</name>
</gene>
<keyword evidence="2" id="KW-1185">Reference proteome</keyword>
<dbReference type="PANTHER" id="PTHR35687">
    <property type="entry name" value="OS07G0516700 PROTEIN"/>
    <property type="match status" value="1"/>
</dbReference>